<name>A0A6A7RP55_9PROT</name>
<feature type="non-terminal residue" evidence="2">
    <location>
        <position position="102"/>
    </location>
</feature>
<feature type="domain" description="ABC transporter" evidence="1">
    <location>
        <begin position="26"/>
        <end position="101"/>
    </location>
</feature>
<dbReference type="Proteomes" id="UP000342300">
    <property type="component" value="Unassembled WGS sequence"/>
</dbReference>
<dbReference type="PANTHER" id="PTHR42798">
    <property type="entry name" value="LIPOPROTEIN-RELEASING SYSTEM ATP-BINDING PROTEIN LOLD"/>
    <property type="match status" value="1"/>
</dbReference>
<dbReference type="AlphaFoldDB" id="A0A6A7RP55"/>
<gene>
    <name evidence="2" type="ORF">CRU78_00295</name>
</gene>
<organism evidence="2 3">
    <name type="scientific">Candidatus Accumulibacter phosphatis</name>
    <dbReference type="NCBI Taxonomy" id="327160"/>
    <lineage>
        <taxon>Bacteria</taxon>
        <taxon>Pseudomonadati</taxon>
        <taxon>Pseudomonadota</taxon>
        <taxon>Betaproteobacteria</taxon>
        <taxon>Candidatus Accumulibacter</taxon>
    </lineage>
</organism>
<evidence type="ECO:0000259" key="1">
    <source>
        <dbReference type="Pfam" id="PF00005"/>
    </source>
</evidence>
<dbReference type="PANTHER" id="PTHR42798:SF2">
    <property type="entry name" value="ABC TRANSPORTER ATP-BINDING PROTEIN MG467-RELATED"/>
    <property type="match status" value="1"/>
</dbReference>
<reference evidence="2 3" key="1">
    <citation type="submission" date="2017-09" db="EMBL/GenBank/DDBJ databases">
        <title>Metagenomic Analysis Reveals Denitrifying Candidatus Accumulibacter and Flanking Population as a Source of N2O.</title>
        <authorList>
            <person name="Gao H."/>
            <person name="Mao Y."/>
            <person name="Zhao X."/>
            <person name="Liu W.-T."/>
            <person name="Zhang T."/>
            <person name="Wells G."/>
        </authorList>
    </citation>
    <scope>NUCLEOTIDE SEQUENCE [LARGE SCALE GENOMIC DNA]</scope>
    <source>
        <strain evidence="2">CANDO_2_IC</strain>
    </source>
</reference>
<accession>A0A6A7RP55</accession>
<evidence type="ECO:0000313" key="2">
    <source>
        <dbReference type="EMBL" id="MQM29059.1"/>
    </source>
</evidence>
<proteinExistence type="predicted"/>
<dbReference type="SUPFAM" id="SSF52540">
    <property type="entry name" value="P-loop containing nucleoside triphosphate hydrolases"/>
    <property type="match status" value="1"/>
</dbReference>
<comment type="caution">
    <text evidence="2">The sequence shown here is derived from an EMBL/GenBank/DDBJ whole genome shotgun (WGS) entry which is preliminary data.</text>
</comment>
<protein>
    <submittedName>
        <fullName evidence="2">Macrolide ABC transporter ATP-binding protein</fullName>
    </submittedName>
</protein>
<sequence>MPPPLIRVAALGKSYATAAGPFAALGGIDLSIEAGEFVAIMGQSGSGKSTLMNVLGCLDTPTSGDYFLLGRNVAHLGHDELAALRNRSIGFVFQGFNLLQRM</sequence>
<dbReference type="EMBL" id="PDHS01000007">
    <property type="protein sequence ID" value="MQM29059.1"/>
    <property type="molecule type" value="Genomic_DNA"/>
</dbReference>
<dbReference type="Pfam" id="PF00005">
    <property type="entry name" value="ABC_tran"/>
    <property type="match status" value="1"/>
</dbReference>
<dbReference type="InterPro" id="IPR027417">
    <property type="entry name" value="P-loop_NTPase"/>
</dbReference>
<dbReference type="Gene3D" id="3.40.50.300">
    <property type="entry name" value="P-loop containing nucleotide triphosphate hydrolases"/>
    <property type="match status" value="1"/>
</dbReference>
<dbReference type="GO" id="GO:0016887">
    <property type="term" value="F:ATP hydrolysis activity"/>
    <property type="evidence" value="ECO:0007669"/>
    <property type="project" value="InterPro"/>
</dbReference>
<evidence type="ECO:0000313" key="3">
    <source>
        <dbReference type="Proteomes" id="UP000342300"/>
    </source>
</evidence>
<dbReference type="GO" id="GO:0005524">
    <property type="term" value="F:ATP binding"/>
    <property type="evidence" value="ECO:0007669"/>
    <property type="project" value="UniProtKB-KW"/>
</dbReference>
<dbReference type="InterPro" id="IPR003439">
    <property type="entry name" value="ABC_transporter-like_ATP-bd"/>
</dbReference>
<keyword evidence="2" id="KW-0067">ATP-binding</keyword>
<keyword evidence="2" id="KW-0547">Nucleotide-binding</keyword>